<evidence type="ECO:0008006" key="4">
    <source>
        <dbReference type="Google" id="ProtNLM"/>
    </source>
</evidence>
<evidence type="ECO:0000313" key="3">
    <source>
        <dbReference type="Proteomes" id="UP000663860"/>
    </source>
</evidence>
<evidence type="ECO:0000256" key="1">
    <source>
        <dbReference type="SAM" id="SignalP"/>
    </source>
</evidence>
<accession>A0A814BKC6</accession>
<comment type="caution">
    <text evidence="2">The sequence shown here is derived from an EMBL/GenBank/DDBJ whole genome shotgun (WGS) entry which is preliminary data.</text>
</comment>
<dbReference type="AlphaFoldDB" id="A0A814BKC6"/>
<gene>
    <name evidence="2" type="ORF">IZO911_LOCUS13841</name>
</gene>
<feature type="signal peptide" evidence="1">
    <location>
        <begin position="1"/>
        <end position="18"/>
    </location>
</feature>
<proteinExistence type="predicted"/>
<name>A0A814BKC6_9BILA</name>
<dbReference type="Proteomes" id="UP000663860">
    <property type="component" value="Unassembled WGS sequence"/>
</dbReference>
<sequence length="935" mass="104761">MNVIHASLLIVLIRSAFGGVSSGLVPYYYYTSSQPQVNFPHSMENQYFPMKDLMTGPNSFDFSSIDAVLRNVASRSHHAIVRVYVDWPGQNLSISLPDFLWNGLTLYSGDVGQGLFPDYNNQTLINAMVTLIQALGRVYDGDIRIGFWQVGFLGHWGEWHTSPNTTYFASTSHQDQIIAAFTSSFTKTIIQLRYFAVTGSYNPTSLSVGFHDDSFDQDTYGLSWMFYNTSVAVGATNQWRSRVSEVPPELIPCAFASDPVTACQSITDLTPLDWATCVQLTHSTYQWLSYAFYTPGYSSSDYSRAVNGSIMQGYSFYVSEITATEMTCSGYSHVMRIGVTMSNAGVAPFYYPLILNVKAVDTTSRSPAVYKSISVPISNQIDQVSFVYSFDIAVQTYGMIQFSIWLSSPNLVGSQAIVFAISGASTSGIIQLPAVSIESCATQSFSAGCTSYITSAQTNGTQSTSYTVTPSSNVHLLLPSTNVKRVVEWNTLKVKWGPDPLVTNNDVFVRQPRTVQQALQEQYKKLPNGLGDQCIGKTTVGYRYWKNNDTAVILLFDRQGTIAGIQMAFPRLLAKDEFYSYDTQKLFNRETINNVDMYTITAYFIEPAKICTVGRTISSLEHEGTGTGLFFQNGTNPLHDSIQVPFWENDIDVHLLLSPTNVKRVVEWNTLKVKWGPDPLVTNDDAFVRQPRTVQQALQEQYKKLPNGLGDQCIGKTTVGYRYWKNNDTATILLFDRQGTIAGIQMAFPRLLAKDKLYSYDTQKLFNRETINNVDMYTITAYFIEPAKICTVGRTLSRLEHEGTGTGLFFQNGTNPLQDSIEVPFWENDIGRTKWTRGACFKTMGNHYWYDNHLNKNCSEFLPGFALYNKGQLSAFGWIIVDKFDFSPRIEFPPKTAILSFLNPVPKCMSKQYDDAGGFSTMHTYFNTDPANLEC</sequence>
<dbReference type="EMBL" id="CAJNOE010000113">
    <property type="protein sequence ID" value="CAF0930522.1"/>
    <property type="molecule type" value="Genomic_DNA"/>
</dbReference>
<feature type="chain" id="PRO_5032607100" description="DUF4832 domain-containing protein" evidence="1">
    <location>
        <begin position="19"/>
        <end position="935"/>
    </location>
</feature>
<dbReference type="Gene3D" id="3.20.20.80">
    <property type="entry name" value="Glycosidases"/>
    <property type="match status" value="1"/>
</dbReference>
<reference evidence="2" key="1">
    <citation type="submission" date="2021-02" db="EMBL/GenBank/DDBJ databases">
        <authorList>
            <person name="Nowell W R."/>
        </authorList>
    </citation>
    <scope>NUCLEOTIDE SEQUENCE</scope>
</reference>
<protein>
    <recommendedName>
        <fullName evidence="4">DUF4832 domain-containing protein</fullName>
    </recommendedName>
</protein>
<organism evidence="2 3">
    <name type="scientific">Adineta steineri</name>
    <dbReference type="NCBI Taxonomy" id="433720"/>
    <lineage>
        <taxon>Eukaryota</taxon>
        <taxon>Metazoa</taxon>
        <taxon>Spiralia</taxon>
        <taxon>Gnathifera</taxon>
        <taxon>Rotifera</taxon>
        <taxon>Eurotatoria</taxon>
        <taxon>Bdelloidea</taxon>
        <taxon>Adinetida</taxon>
        <taxon>Adinetidae</taxon>
        <taxon>Adineta</taxon>
    </lineage>
</organism>
<keyword evidence="1" id="KW-0732">Signal</keyword>
<evidence type="ECO:0000313" key="2">
    <source>
        <dbReference type="EMBL" id="CAF0930522.1"/>
    </source>
</evidence>